<dbReference type="InterPro" id="IPR007848">
    <property type="entry name" value="Small_mtfrase_dom"/>
</dbReference>
<keyword evidence="1 4" id="KW-0489">Methyltransferase</keyword>
<name>A0A931I0K4_9HYPH</name>
<dbReference type="GO" id="GO:0008168">
    <property type="term" value="F:methyltransferase activity"/>
    <property type="evidence" value="ECO:0007669"/>
    <property type="project" value="UniProtKB-KW"/>
</dbReference>
<reference evidence="4" key="1">
    <citation type="submission" date="2020-12" db="EMBL/GenBank/DDBJ databases">
        <title>Methylobrevis albus sp. nov., isolated from fresh water lack sediment.</title>
        <authorList>
            <person name="Zou Q."/>
        </authorList>
    </citation>
    <scope>NUCLEOTIDE SEQUENCE</scope>
    <source>
        <strain evidence="4">L22</strain>
    </source>
</reference>
<accession>A0A931I0K4</accession>
<protein>
    <submittedName>
        <fullName evidence="4">Methyltransferase</fullName>
    </submittedName>
</protein>
<sequence length="257" mass="26347">MTDPTTIDGFLGGRLQLAQPADRGHRAGLDAVMLAAALPEGSRGRVADLGAGVGAVGFCVAARLGDVTVTFAERAPATLELLARNIAANAPALGDRFSIAAVDIEAPAAVREAAGLTPAAFDHVLMNPPFHAAGRGRASPDPARAEAHVAGPETLERWVRVAAGLLGARGTLTMIWRADGLGDVLAALDRRFGGIDVLPLFPHAFEPAGRVILRGRIGSRAPLALLPGFVLHEPDGGFTPAAAAVLAGAPLPALWRC</sequence>
<keyword evidence="2" id="KW-0949">S-adenosyl-L-methionine</keyword>
<dbReference type="PANTHER" id="PTHR47739">
    <property type="entry name" value="TRNA1(VAL) (ADENINE(37)-N6)-METHYLTRANSFERASE"/>
    <property type="match status" value="1"/>
</dbReference>
<dbReference type="InterPro" id="IPR050210">
    <property type="entry name" value="tRNA_Adenine-N(6)_MTase"/>
</dbReference>
<gene>
    <name evidence="4" type="ORF">I5731_09865</name>
</gene>
<dbReference type="RefSeq" id="WP_197311218.1">
    <property type="nucleotide sequence ID" value="NZ_JADZLT010000050.1"/>
</dbReference>
<organism evidence="4 5">
    <name type="scientific">Methylobrevis albus</name>
    <dbReference type="NCBI Taxonomy" id="2793297"/>
    <lineage>
        <taxon>Bacteria</taxon>
        <taxon>Pseudomonadati</taxon>
        <taxon>Pseudomonadota</taxon>
        <taxon>Alphaproteobacteria</taxon>
        <taxon>Hyphomicrobiales</taxon>
        <taxon>Pleomorphomonadaceae</taxon>
        <taxon>Methylobrevis</taxon>
    </lineage>
</organism>
<dbReference type="CDD" id="cd02440">
    <property type="entry name" value="AdoMet_MTases"/>
    <property type="match status" value="1"/>
</dbReference>
<evidence type="ECO:0000256" key="2">
    <source>
        <dbReference type="ARBA" id="ARBA00022691"/>
    </source>
</evidence>
<evidence type="ECO:0000313" key="4">
    <source>
        <dbReference type="EMBL" id="MBH0238127.1"/>
    </source>
</evidence>
<dbReference type="Pfam" id="PF05175">
    <property type="entry name" value="MTS"/>
    <property type="match status" value="1"/>
</dbReference>
<evidence type="ECO:0000256" key="1">
    <source>
        <dbReference type="ARBA" id="ARBA00022603"/>
    </source>
</evidence>
<feature type="domain" description="Methyltransferase small" evidence="3">
    <location>
        <begin position="33"/>
        <end position="134"/>
    </location>
</feature>
<keyword evidence="1 4" id="KW-0808">Transferase</keyword>
<dbReference type="EMBL" id="JADZLT010000050">
    <property type="protein sequence ID" value="MBH0238127.1"/>
    <property type="molecule type" value="Genomic_DNA"/>
</dbReference>
<dbReference type="PANTHER" id="PTHR47739:SF1">
    <property type="entry name" value="TRNA1(VAL) (ADENINE(37)-N6)-METHYLTRANSFERASE"/>
    <property type="match status" value="1"/>
</dbReference>
<comment type="caution">
    <text evidence="4">The sequence shown here is derived from an EMBL/GenBank/DDBJ whole genome shotgun (WGS) entry which is preliminary data.</text>
</comment>
<dbReference type="Proteomes" id="UP000631694">
    <property type="component" value="Unassembled WGS sequence"/>
</dbReference>
<proteinExistence type="predicted"/>
<evidence type="ECO:0000313" key="5">
    <source>
        <dbReference type="Proteomes" id="UP000631694"/>
    </source>
</evidence>
<dbReference type="GO" id="GO:0032259">
    <property type="term" value="P:methylation"/>
    <property type="evidence" value="ECO:0007669"/>
    <property type="project" value="UniProtKB-KW"/>
</dbReference>
<dbReference type="Gene3D" id="3.40.50.150">
    <property type="entry name" value="Vaccinia Virus protein VP39"/>
    <property type="match status" value="1"/>
</dbReference>
<dbReference type="InterPro" id="IPR029063">
    <property type="entry name" value="SAM-dependent_MTases_sf"/>
</dbReference>
<dbReference type="AlphaFoldDB" id="A0A931I0K4"/>
<dbReference type="SUPFAM" id="SSF53335">
    <property type="entry name" value="S-adenosyl-L-methionine-dependent methyltransferases"/>
    <property type="match status" value="1"/>
</dbReference>
<evidence type="ECO:0000259" key="3">
    <source>
        <dbReference type="Pfam" id="PF05175"/>
    </source>
</evidence>
<keyword evidence="5" id="KW-1185">Reference proteome</keyword>